<dbReference type="CDD" id="cd00075">
    <property type="entry name" value="HATPase"/>
    <property type="match status" value="1"/>
</dbReference>
<dbReference type="SMART" id="SM00388">
    <property type="entry name" value="HisKA"/>
    <property type="match status" value="1"/>
</dbReference>
<keyword evidence="12" id="KW-1185">Reference proteome</keyword>
<evidence type="ECO:0000256" key="8">
    <source>
        <dbReference type="SAM" id="Phobius"/>
    </source>
</evidence>
<dbReference type="InterPro" id="IPR005467">
    <property type="entry name" value="His_kinase_dom"/>
</dbReference>
<dbReference type="InterPro" id="IPR004358">
    <property type="entry name" value="Sig_transdc_His_kin-like_C"/>
</dbReference>
<feature type="transmembrane region" description="Helical" evidence="8">
    <location>
        <begin position="203"/>
        <end position="223"/>
    </location>
</feature>
<reference evidence="11 12" key="1">
    <citation type="submission" date="2019-11" db="EMBL/GenBank/DDBJ databases">
        <authorList>
            <person name="Holert J."/>
        </authorList>
    </citation>
    <scope>NUCLEOTIDE SEQUENCE [LARGE SCALE GENOMIC DNA]</scope>
    <source>
        <strain evidence="11">SB11_3</strain>
    </source>
</reference>
<evidence type="ECO:0000256" key="5">
    <source>
        <dbReference type="ARBA" id="ARBA00022679"/>
    </source>
</evidence>
<evidence type="ECO:0000313" key="11">
    <source>
        <dbReference type="EMBL" id="CAA0114974.1"/>
    </source>
</evidence>
<dbReference type="InterPro" id="IPR036097">
    <property type="entry name" value="HisK_dim/P_sf"/>
</dbReference>
<evidence type="ECO:0000256" key="1">
    <source>
        <dbReference type="ARBA" id="ARBA00000085"/>
    </source>
</evidence>
<feature type="domain" description="HAMP" evidence="10">
    <location>
        <begin position="224"/>
        <end position="282"/>
    </location>
</feature>
<protein>
    <recommendedName>
        <fullName evidence="3">histidine kinase</fullName>
        <ecNumber evidence="3">2.7.13.3</ecNumber>
    </recommendedName>
</protein>
<name>A0A5S9QC85_9GAMM</name>
<dbReference type="Proteomes" id="UP000441399">
    <property type="component" value="Unassembled WGS sequence"/>
</dbReference>
<dbReference type="SMART" id="SM00387">
    <property type="entry name" value="HATPase_c"/>
    <property type="match status" value="1"/>
</dbReference>
<evidence type="ECO:0000256" key="2">
    <source>
        <dbReference type="ARBA" id="ARBA00004370"/>
    </source>
</evidence>
<comment type="subcellular location">
    <subcellularLocation>
        <location evidence="2">Membrane</location>
    </subcellularLocation>
</comment>
<dbReference type="Gene3D" id="6.10.340.10">
    <property type="match status" value="1"/>
</dbReference>
<evidence type="ECO:0000259" key="9">
    <source>
        <dbReference type="PROSITE" id="PS50109"/>
    </source>
</evidence>
<dbReference type="FunFam" id="3.30.565.10:FF:000006">
    <property type="entry name" value="Sensor histidine kinase WalK"/>
    <property type="match status" value="1"/>
</dbReference>
<dbReference type="PROSITE" id="PS50885">
    <property type="entry name" value="HAMP"/>
    <property type="match status" value="1"/>
</dbReference>
<keyword evidence="4" id="KW-0597">Phosphoprotein</keyword>
<dbReference type="InterPro" id="IPR003660">
    <property type="entry name" value="HAMP_dom"/>
</dbReference>
<organism evidence="11 12">
    <name type="scientific">BD1-7 clade bacterium</name>
    <dbReference type="NCBI Taxonomy" id="2029982"/>
    <lineage>
        <taxon>Bacteria</taxon>
        <taxon>Pseudomonadati</taxon>
        <taxon>Pseudomonadota</taxon>
        <taxon>Gammaproteobacteria</taxon>
        <taxon>Cellvibrionales</taxon>
        <taxon>Spongiibacteraceae</taxon>
        <taxon>BD1-7 clade</taxon>
    </lineage>
</organism>
<evidence type="ECO:0000256" key="3">
    <source>
        <dbReference type="ARBA" id="ARBA00012438"/>
    </source>
</evidence>
<dbReference type="GO" id="GO:0000155">
    <property type="term" value="F:phosphorelay sensor kinase activity"/>
    <property type="evidence" value="ECO:0007669"/>
    <property type="project" value="InterPro"/>
</dbReference>
<comment type="catalytic activity">
    <reaction evidence="1">
        <text>ATP + protein L-histidine = ADP + protein N-phospho-L-histidine.</text>
        <dbReference type="EC" id="2.7.13.3"/>
    </reaction>
</comment>
<sequence length="515" mass="57931">MIKFIHSFYCKLAMSIVASFILIGVLLLGLAERLTHTYQQEVQQKLHLDLAQHVTADDALLKNGQIDQQALKQAFHNMMILGPSFEFYILDPAGKVTTYSAAPGKVKRERVNLQSVKELLAYSHHPNIRSNPDGLIDHLDHSFDVSPLPILGDDPRSPAGKKIFSAAPIIDGDRLVGYLYIIIGGEIYDNIVELMQKSHIVQLSFWGFVAVLTFGLIVMLLLFGRLTRPLHRLTTDIRNFQRQGFSSDGLDLHDWHKASSDEITRLGVAFREMASELKHQYRKVKDTDELRRELISYVSHDLRTPLASLQGYLETWLMRRPQLSEEESTRMIGTALKNAEQINRLIDQLFELAHLEGDSVAIHKEPVAIAELAQDVFHHLHIDPDCVIQLEVSPKDPSLMVLADIEKIERVLTNLLNNAVRHCDCGGMVRVEFEPVDAKHLRVIVADTGCGIPPDDLPHIFDPHYRASNSVKGKARNSGLGLAITRRIVELHGSEVAVESELNKGTRFSFVLETP</sequence>
<keyword evidence="8" id="KW-1133">Transmembrane helix</keyword>
<dbReference type="Gene3D" id="1.10.287.130">
    <property type="match status" value="1"/>
</dbReference>
<dbReference type="AlphaFoldDB" id="A0A5S9QC85"/>
<keyword evidence="8" id="KW-0472">Membrane</keyword>
<dbReference type="Pfam" id="PF00512">
    <property type="entry name" value="HisKA"/>
    <property type="match status" value="1"/>
</dbReference>
<dbReference type="CDD" id="cd00082">
    <property type="entry name" value="HisKA"/>
    <property type="match status" value="1"/>
</dbReference>
<keyword evidence="7" id="KW-0902">Two-component regulatory system</keyword>
<evidence type="ECO:0000313" key="12">
    <source>
        <dbReference type="Proteomes" id="UP000441399"/>
    </source>
</evidence>
<feature type="domain" description="Histidine kinase" evidence="9">
    <location>
        <begin position="297"/>
        <end position="515"/>
    </location>
</feature>
<dbReference type="InterPro" id="IPR003594">
    <property type="entry name" value="HATPase_dom"/>
</dbReference>
<dbReference type="EC" id="2.7.13.3" evidence="3"/>
<evidence type="ECO:0000259" key="10">
    <source>
        <dbReference type="PROSITE" id="PS50885"/>
    </source>
</evidence>
<dbReference type="Gene3D" id="3.30.565.10">
    <property type="entry name" value="Histidine kinase-like ATPase, C-terminal domain"/>
    <property type="match status" value="1"/>
</dbReference>
<evidence type="ECO:0000256" key="7">
    <source>
        <dbReference type="ARBA" id="ARBA00023012"/>
    </source>
</evidence>
<dbReference type="Pfam" id="PF02518">
    <property type="entry name" value="HATPase_c"/>
    <property type="match status" value="1"/>
</dbReference>
<evidence type="ECO:0000256" key="6">
    <source>
        <dbReference type="ARBA" id="ARBA00022777"/>
    </source>
</evidence>
<dbReference type="PANTHER" id="PTHR43711:SF1">
    <property type="entry name" value="HISTIDINE KINASE 1"/>
    <property type="match status" value="1"/>
</dbReference>
<keyword evidence="8" id="KW-0812">Transmembrane</keyword>
<keyword evidence="5 11" id="KW-0808">Transferase</keyword>
<dbReference type="InterPro" id="IPR036890">
    <property type="entry name" value="HATPase_C_sf"/>
</dbReference>
<proteinExistence type="predicted"/>
<dbReference type="InterPro" id="IPR003661">
    <property type="entry name" value="HisK_dim/P_dom"/>
</dbReference>
<dbReference type="GO" id="GO:0005886">
    <property type="term" value="C:plasma membrane"/>
    <property type="evidence" value="ECO:0007669"/>
    <property type="project" value="UniProtKB-ARBA"/>
</dbReference>
<dbReference type="InterPro" id="IPR050736">
    <property type="entry name" value="Sensor_HK_Regulatory"/>
</dbReference>
<dbReference type="CDD" id="cd06225">
    <property type="entry name" value="HAMP"/>
    <property type="match status" value="1"/>
</dbReference>
<dbReference type="SUPFAM" id="SSF47384">
    <property type="entry name" value="Homodimeric domain of signal transducing histidine kinase"/>
    <property type="match status" value="1"/>
</dbReference>
<evidence type="ECO:0000256" key="4">
    <source>
        <dbReference type="ARBA" id="ARBA00022553"/>
    </source>
</evidence>
<dbReference type="OrthoDB" id="9804645at2"/>
<feature type="transmembrane region" description="Helical" evidence="8">
    <location>
        <begin position="12"/>
        <end position="31"/>
    </location>
</feature>
<dbReference type="EMBL" id="CACSIO010000023">
    <property type="protein sequence ID" value="CAA0114974.1"/>
    <property type="molecule type" value="Genomic_DNA"/>
</dbReference>
<gene>
    <name evidence="11" type="primary">resE</name>
    <name evidence="11" type="ORF">OPDIPICF_01669</name>
</gene>
<accession>A0A5S9QC85</accession>
<dbReference type="PRINTS" id="PR00344">
    <property type="entry name" value="BCTRLSENSOR"/>
</dbReference>
<dbReference type="PANTHER" id="PTHR43711">
    <property type="entry name" value="TWO-COMPONENT HISTIDINE KINASE"/>
    <property type="match status" value="1"/>
</dbReference>
<dbReference type="SUPFAM" id="SSF55874">
    <property type="entry name" value="ATPase domain of HSP90 chaperone/DNA topoisomerase II/histidine kinase"/>
    <property type="match status" value="1"/>
</dbReference>
<dbReference type="PROSITE" id="PS50109">
    <property type="entry name" value="HIS_KIN"/>
    <property type="match status" value="1"/>
</dbReference>
<keyword evidence="6 11" id="KW-0418">Kinase</keyword>